<dbReference type="OrthoDB" id="3182995at2759"/>
<gene>
    <name evidence="2" type="ORF">BDN70DRAFT_891768</name>
</gene>
<comment type="caution">
    <text evidence="2">The sequence shown here is derived from an EMBL/GenBank/DDBJ whole genome shotgun (WGS) entry which is preliminary data.</text>
</comment>
<feature type="compositionally biased region" description="Acidic residues" evidence="1">
    <location>
        <begin position="185"/>
        <end position="194"/>
    </location>
</feature>
<feature type="region of interest" description="Disordered" evidence="1">
    <location>
        <begin position="180"/>
        <end position="201"/>
    </location>
</feature>
<protein>
    <recommendedName>
        <fullName evidence="4">Protein kinase domain-containing protein</fullName>
    </recommendedName>
</protein>
<sequence>MSISDTSLPSENCSIDISTYASLTIHGLGSSEENPAKITLSRSQSFPAPRLIRRYVAVPRNESWAPLSLPNCGAQLELELTDKISEGRVGLAYGARVINNTAADLSLPDLCIKLVKPKYGRTLAREAWFYEQLARQPGYEGVVTPRCFGFFTVSLKDCLDVKGRPVSRIMPWENIKFGPLRQDSDSTDIQDEDRDGWLPDDPPGLEKYFKDEDDWKSGSSWDKWRSSSSDPLICILVLERLGKHYSCKTIRGGEKQSKRQEVELDDMRDLVRDLCAIGISQSDLRTPNIVRATSDVICPRHKRAHRWRVIDFDIAAKVHVSPETARDIKYVGLEVEVIGGPYFWGWL</sequence>
<evidence type="ECO:0008006" key="4">
    <source>
        <dbReference type="Google" id="ProtNLM"/>
    </source>
</evidence>
<dbReference type="AlphaFoldDB" id="A0A9P5ZBB8"/>
<keyword evidence="3" id="KW-1185">Reference proteome</keyword>
<proteinExistence type="predicted"/>
<name>A0A9P5ZBB8_9AGAR</name>
<accession>A0A9P5ZBB8</accession>
<evidence type="ECO:0000256" key="1">
    <source>
        <dbReference type="SAM" id="MobiDB-lite"/>
    </source>
</evidence>
<organism evidence="2 3">
    <name type="scientific">Pholiota conissans</name>
    <dbReference type="NCBI Taxonomy" id="109636"/>
    <lineage>
        <taxon>Eukaryota</taxon>
        <taxon>Fungi</taxon>
        <taxon>Dikarya</taxon>
        <taxon>Basidiomycota</taxon>
        <taxon>Agaricomycotina</taxon>
        <taxon>Agaricomycetes</taxon>
        <taxon>Agaricomycetidae</taxon>
        <taxon>Agaricales</taxon>
        <taxon>Agaricineae</taxon>
        <taxon>Strophariaceae</taxon>
        <taxon>Pholiota</taxon>
    </lineage>
</organism>
<dbReference type="Proteomes" id="UP000807469">
    <property type="component" value="Unassembled WGS sequence"/>
</dbReference>
<evidence type="ECO:0000313" key="3">
    <source>
        <dbReference type="Proteomes" id="UP000807469"/>
    </source>
</evidence>
<evidence type="ECO:0000313" key="2">
    <source>
        <dbReference type="EMBL" id="KAF9483359.1"/>
    </source>
</evidence>
<reference evidence="2" key="1">
    <citation type="submission" date="2020-11" db="EMBL/GenBank/DDBJ databases">
        <authorList>
            <consortium name="DOE Joint Genome Institute"/>
            <person name="Ahrendt S."/>
            <person name="Riley R."/>
            <person name="Andreopoulos W."/>
            <person name="Labutti K."/>
            <person name="Pangilinan J."/>
            <person name="Ruiz-Duenas F.J."/>
            <person name="Barrasa J.M."/>
            <person name="Sanchez-Garcia M."/>
            <person name="Camarero S."/>
            <person name="Miyauchi S."/>
            <person name="Serrano A."/>
            <person name="Linde D."/>
            <person name="Babiker R."/>
            <person name="Drula E."/>
            <person name="Ayuso-Fernandez I."/>
            <person name="Pacheco R."/>
            <person name="Padilla G."/>
            <person name="Ferreira P."/>
            <person name="Barriuso J."/>
            <person name="Kellner H."/>
            <person name="Castanera R."/>
            <person name="Alfaro M."/>
            <person name="Ramirez L."/>
            <person name="Pisabarro A.G."/>
            <person name="Kuo A."/>
            <person name="Tritt A."/>
            <person name="Lipzen A."/>
            <person name="He G."/>
            <person name="Yan M."/>
            <person name="Ng V."/>
            <person name="Cullen D."/>
            <person name="Martin F."/>
            <person name="Rosso M.-N."/>
            <person name="Henrissat B."/>
            <person name="Hibbett D."/>
            <person name="Martinez A.T."/>
            <person name="Grigoriev I.V."/>
        </authorList>
    </citation>
    <scope>NUCLEOTIDE SEQUENCE</scope>
    <source>
        <strain evidence="2">CIRM-BRFM 674</strain>
    </source>
</reference>
<dbReference type="EMBL" id="MU155154">
    <property type="protein sequence ID" value="KAF9483359.1"/>
    <property type="molecule type" value="Genomic_DNA"/>
</dbReference>